<keyword evidence="1" id="KW-0472">Membrane</keyword>
<comment type="caution">
    <text evidence="2">The sequence shown here is derived from an EMBL/GenBank/DDBJ whole genome shotgun (WGS) entry which is preliminary data.</text>
</comment>
<organism evidence="2 3">
    <name type="scientific">Gordonia tangerina</name>
    <dbReference type="NCBI Taxonomy" id="2911060"/>
    <lineage>
        <taxon>Bacteria</taxon>
        <taxon>Bacillati</taxon>
        <taxon>Actinomycetota</taxon>
        <taxon>Actinomycetes</taxon>
        <taxon>Mycobacteriales</taxon>
        <taxon>Gordoniaceae</taxon>
        <taxon>Gordonia</taxon>
    </lineage>
</organism>
<keyword evidence="1" id="KW-1133">Transmembrane helix</keyword>
<proteinExistence type="predicted"/>
<evidence type="ECO:0000313" key="2">
    <source>
        <dbReference type="EMBL" id="MCF3936987.1"/>
    </source>
</evidence>
<reference evidence="2" key="1">
    <citation type="submission" date="2022-01" db="EMBL/GenBank/DDBJ databases">
        <title>Gordonia xiamenensis sp. nov., isolated from surface seawater in Xiamen.</title>
        <authorList>
            <person name="He Y.F."/>
        </authorList>
    </citation>
    <scope>NUCLEOTIDE SEQUENCE</scope>
    <source>
        <strain evidence="2">GW1C4-4</strain>
    </source>
</reference>
<keyword evidence="3" id="KW-1185">Reference proteome</keyword>
<name>A0ABS9DCQ2_9ACTN</name>
<accession>A0ABS9DCQ2</accession>
<keyword evidence="1" id="KW-0812">Transmembrane</keyword>
<dbReference type="Proteomes" id="UP001108089">
    <property type="component" value="Unassembled WGS sequence"/>
</dbReference>
<dbReference type="EMBL" id="JAKGCU010000001">
    <property type="protein sequence ID" value="MCF3936987.1"/>
    <property type="molecule type" value="Genomic_DNA"/>
</dbReference>
<protein>
    <submittedName>
        <fullName evidence="2">Uncharacterized protein</fullName>
    </submittedName>
</protein>
<dbReference type="RefSeq" id="WP_235721610.1">
    <property type="nucleotide sequence ID" value="NZ_JAKGCU010000001.1"/>
</dbReference>
<evidence type="ECO:0000313" key="3">
    <source>
        <dbReference type="Proteomes" id="UP001108089"/>
    </source>
</evidence>
<sequence length="74" mass="7810">MSELAEEKTHGADVHTSSMGVDHELASASRRGLVCCSSLAIALIIAVLIVWAMVTYLTQNAVVLPDVCPSGSPW</sequence>
<gene>
    <name evidence="2" type="ORF">L1892_01140</name>
</gene>
<evidence type="ECO:0000256" key="1">
    <source>
        <dbReference type="SAM" id="Phobius"/>
    </source>
</evidence>
<feature type="transmembrane region" description="Helical" evidence="1">
    <location>
        <begin position="33"/>
        <end position="54"/>
    </location>
</feature>